<sequence length="234" mass="26267">MSTALRTPPNFKILTVRRMGLVAKTAADNFFTSSFAARRQKAKLSATEQNVLNLKLQKVRVEETSANYNTVNRLPHSELNGEILRRIILLHRQRTVVITVVTVTIIIIFPLASPSPYKFPSGKEKEQSGPLLIARAYGGKFPRTIMSSKRASENYEPILKCTISRAIHQPKMQSPAVQFGGEQAEEGSPCRLSCSPPPPPWSNLNFRRLKTPIEEKAKEWARGLFPFVVVVLEK</sequence>
<dbReference type="EMBL" id="BGPR01004109">
    <property type="protein sequence ID" value="GBM96009.1"/>
    <property type="molecule type" value="Genomic_DNA"/>
</dbReference>
<comment type="caution">
    <text evidence="3">The sequence shown here is derived from an EMBL/GenBank/DDBJ whole genome shotgun (WGS) entry which is preliminary data.</text>
</comment>
<name>A0A4Y2K2C7_ARAVE</name>
<keyword evidence="4" id="KW-1185">Reference proteome</keyword>
<evidence type="ECO:0000256" key="1">
    <source>
        <dbReference type="SAM" id="Coils"/>
    </source>
</evidence>
<dbReference type="Proteomes" id="UP000499080">
    <property type="component" value="Unassembled WGS sequence"/>
</dbReference>
<protein>
    <submittedName>
        <fullName evidence="3">Uncharacterized protein</fullName>
    </submittedName>
</protein>
<dbReference type="AlphaFoldDB" id="A0A4Y2K2C7"/>
<evidence type="ECO:0000313" key="4">
    <source>
        <dbReference type="Proteomes" id="UP000499080"/>
    </source>
</evidence>
<organism evidence="3 4">
    <name type="scientific">Araneus ventricosus</name>
    <name type="common">Orbweaver spider</name>
    <name type="synonym">Epeira ventricosa</name>
    <dbReference type="NCBI Taxonomy" id="182803"/>
    <lineage>
        <taxon>Eukaryota</taxon>
        <taxon>Metazoa</taxon>
        <taxon>Ecdysozoa</taxon>
        <taxon>Arthropoda</taxon>
        <taxon>Chelicerata</taxon>
        <taxon>Arachnida</taxon>
        <taxon>Araneae</taxon>
        <taxon>Araneomorphae</taxon>
        <taxon>Entelegynae</taxon>
        <taxon>Araneoidea</taxon>
        <taxon>Araneidae</taxon>
        <taxon>Araneus</taxon>
    </lineage>
</organism>
<proteinExistence type="predicted"/>
<feature type="coiled-coil region" evidence="1">
    <location>
        <begin position="37"/>
        <end position="64"/>
    </location>
</feature>
<accession>A0A4Y2K2C7</accession>
<keyword evidence="1" id="KW-0175">Coiled coil</keyword>
<gene>
    <name evidence="3" type="ORF">AVEN_253411_1</name>
</gene>
<keyword evidence="2" id="KW-0472">Membrane</keyword>
<keyword evidence="2" id="KW-0812">Transmembrane</keyword>
<evidence type="ECO:0000313" key="3">
    <source>
        <dbReference type="EMBL" id="GBM96009.1"/>
    </source>
</evidence>
<evidence type="ECO:0000256" key="2">
    <source>
        <dbReference type="SAM" id="Phobius"/>
    </source>
</evidence>
<feature type="transmembrane region" description="Helical" evidence="2">
    <location>
        <begin position="95"/>
        <end position="113"/>
    </location>
</feature>
<keyword evidence="2" id="KW-1133">Transmembrane helix</keyword>
<reference evidence="3 4" key="1">
    <citation type="journal article" date="2019" name="Sci. Rep.">
        <title>Orb-weaving spider Araneus ventricosus genome elucidates the spidroin gene catalogue.</title>
        <authorList>
            <person name="Kono N."/>
            <person name="Nakamura H."/>
            <person name="Ohtoshi R."/>
            <person name="Moran D.A.P."/>
            <person name="Shinohara A."/>
            <person name="Yoshida Y."/>
            <person name="Fujiwara M."/>
            <person name="Mori M."/>
            <person name="Tomita M."/>
            <person name="Arakawa K."/>
        </authorList>
    </citation>
    <scope>NUCLEOTIDE SEQUENCE [LARGE SCALE GENOMIC DNA]</scope>
</reference>